<evidence type="ECO:0000256" key="1">
    <source>
        <dbReference type="ARBA" id="ARBA00007819"/>
    </source>
</evidence>
<proteinExistence type="inferred from homology"/>
<dbReference type="SUPFAM" id="SSF56849">
    <property type="entry name" value="delta-Endotoxin (insectocide), N-terminal domain"/>
    <property type="match status" value="1"/>
</dbReference>
<keyword evidence="5" id="KW-0472">Membrane</keyword>
<dbReference type="PROSITE" id="PS51318">
    <property type="entry name" value="TAT"/>
    <property type="match status" value="1"/>
</dbReference>
<keyword evidence="3" id="KW-0749">Sporulation</keyword>
<evidence type="ECO:0000256" key="4">
    <source>
        <dbReference type="ARBA" id="ARBA00023026"/>
    </source>
</evidence>
<dbReference type="InterPro" id="IPR006311">
    <property type="entry name" value="TAT_signal"/>
</dbReference>
<keyword evidence="4" id="KW-0843">Virulence</keyword>
<feature type="transmembrane region" description="Helical" evidence="5">
    <location>
        <begin position="91"/>
        <end position="110"/>
    </location>
</feature>
<dbReference type="GO" id="GO:0030435">
    <property type="term" value="P:sporulation resulting in formation of a cellular spore"/>
    <property type="evidence" value="ECO:0007669"/>
    <property type="project" value="UniProtKB-KW"/>
</dbReference>
<comment type="similarity">
    <text evidence="1">Belongs to the delta endotoxin family.</text>
</comment>
<evidence type="ECO:0000256" key="3">
    <source>
        <dbReference type="ARBA" id="ARBA00022969"/>
    </source>
</evidence>
<dbReference type="Pfam" id="PF03945">
    <property type="entry name" value="Endotoxin_N"/>
    <property type="match status" value="1"/>
</dbReference>
<dbReference type="GO" id="GO:0001907">
    <property type="term" value="P:symbiont-mediated killing of host cell"/>
    <property type="evidence" value="ECO:0007669"/>
    <property type="project" value="InterPro"/>
</dbReference>
<sequence>MKAGGNGHAGAARSSGATEATRRRALKLLAGGACAALFGAPARLPAAVAAAFAPPASNDAPAAADDPLISVKSTLAIVGSILSAASMVSPLAGVGGIFFGLFTTLVGLFWPNAGPGADDLWQVIRARVSQLVDSAISDAEFAALQNAIAGLQANLTDYASLQQIHLQLGSAQSLADLRQKYIAVDAFCIGIRPQFLPQGREERFLPLFAAFATLHHMLLQDMVLNGKRYGVEPGLVAGDVAKLQQVVATNGVTFDHHWEGVRFRFINNPIFLGDQNAPVTATRISAPSGNRTYIEDGLYDKLKSAHATFAQLTVLAKDFRDLWPAMGGLRKGPVALTRELWLGPYGKPDALELPGDYSAIRPYDGSIVPGLNVWQRTSGYAAAAIPEPSPLAPPSSVGFDLIDFHRADGDDWRFPAQPRVVRDPGIAMAHGPITRVRVDTGHYVSRGVSGSSASIPAAGHLVAQVYFWHEDGTEVTHGGLATGPGGDGREMKYYVGEDVAIPSSHVLSGMHVCTRVNNLYHHLGANSLSSIGSIMFGFRLKDPSLAPTPALLVHLAATHPLGLDVDALLGVAAASAAANGRRFDEAARASLRATLSRELSGVAFADRRAAFRARLEGRAHG</sequence>
<keyword evidence="5" id="KW-0812">Transmembrane</keyword>
<comment type="caution">
    <text evidence="7">The sequence shown here is derived from an EMBL/GenBank/DDBJ whole genome shotgun (WGS) entry which is preliminary data.</text>
</comment>
<keyword evidence="2" id="KW-0800">Toxin</keyword>
<accession>A0A4R2IGG0</accession>
<gene>
    <name evidence="7" type="ORF">EV148_101316</name>
</gene>
<keyword evidence="8" id="KW-1185">Reference proteome</keyword>
<organism evidence="7 8">
    <name type="scientific">Dokdonella fugitiva</name>
    <dbReference type="NCBI Taxonomy" id="328517"/>
    <lineage>
        <taxon>Bacteria</taxon>
        <taxon>Pseudomonadati</taxon>
        <taxon>Pseudomonadota</taxon>
        <taxon>Gammaproteobacteria</taxon>
        <taxon>Lysobacterales</taxon>
        <taxon>Rhodanobacteraceae</taxon>
        <taxon>Dokdonella</taxon>
    </lineage>
</organism>
<feature type="domain" description="Pesticidal crystal protein" evidence="6">
    <location>
        <begin position="84"/>
        <end position="238"/>
    </location>
</feature>
<evidence type="ECO:0000259" key="6">
    <source>
        <dbReference type="Pfam" id="PF03945"/>
    </source>
</evidence>
<evidence type="ECO:0000256" key="5">
    <source>
        <dbReference type="SAM" id="Phobius"/>
    </source>
</evidence>
<name>A0A4R2IGG0_9GAMM</name>
<dbReference type="RefSeq" id="WP_158287264.1">
    <property type="nucleotide sequence ID" value="NZ_SLWQ01000001.1"/>
</dbReference>
<reference evidence="7 8" key="1">
    <citation type="journal article" date="2015" name="Stand. Genomic Sci.">
        <title>Genomic Encyclopedia of Bacterial and Archaeal Type Strains, Phase III: the genomes of soil and plant-associated and newly described type strains.</title>
        <authorList>
            <person name="Whitman W.B."/>
            <person name="Woyke T."/>
            <person name="Klenk H.P."/>
            <person name="Zhou Y."/>
            <person name="Lilburn T.G."/>
            <person name="Beck B.J."/>
            <person name="De Vos P."/>
            <person name="Vandamme P."/>
            <person name="Eisen J.A."/>
            <person name="Garrity G."/>
            <person name="Hugenholtz P."/>
            <person name="Kyrpides N.C."/>
        </authorList>
    </citation>
    <scope>NUCLEOTIDE SEQUENCE [LARGE SCALE GENOMIC DNA]</scope>
    <source>
        <strain evidence="7 8">A3</strain>
    </source>
</reference>
<dbReference type="GO" id="GO:0090729">
    <property type="term" value="F:toxin activity"/>
    <property type="evidence" value="ECO:0007669"/>
    <property type="project" value="UniProtKB-KW"/>
</dbReference>
<dbReference type="AlphaFoldDB" id="A0A4R2IGG0"/>
<evidence type="ECO:0000313" key="7">
    <source>
        <dbReference type="EMBL" id="TCO42909.1"/>
    </source>
</evidence>
<evidence type="ECO:0000256" key="2">
    <source>
        <dbReference type="ARBA" id="ARBA00022656"/>
    </source>
</evidence>
<dbReference type="Proteomes" id="UP000294862">
    <property type="component" value="Unassembled WGS sequence"/>
</dbReference>
<dbReference type="InterPro" id="IPR005639">
    <property type="entry name" value="Pest_crys_dom_I"/>
</dbReference>
<evidence type="ECO:0000313" key="8">
    <source>
        <dbReference type="Proteomes" id="UP000294862"/>
    </source>
</evidence>
<keyword evidence="5" id="KW-1133">Transmembrane helix</keyword>
<dbReference type="InterPro" id="IPR036716">
    <property type="entry name" value="Pest_crys_N_sf"/>
</dbReference>
<dbReference type="EMBL" id="SLWQ01000001">
    <property type="protein sequence ID" value="TCO42909.1"/>
    <property type="molecule type" value="Genomic_DNA"/>
</dbReference>
<dbReference type="Gene3D" id="1.20.190.10">
    <property type="entry name" value="Pesticidal crystal protein, N-terminal domain"/>
    <property type="match status" value="1"/>
</dbReference>
<protein>
    <submittedName>
        <fullName evidence="7">Delta endotoxin-like protein</fullName>
    </submittedName>
</protein>